<evidence type="ECO:0000259" key="7">
    <source>
        <dbReference type="Pfam" id="PF16135"/>
    </source>
</evidence>
<evidence type="ECO:0000259" key="6">
    <source>
        <dbReference type="Pfam" id="PF07897"/>
    </source>
</evidence>
<dbReference type="GO" id="GO:0005634">
    <property type="term" value="C:nucleus"/>
    <property type="evidence" value="ECO:0007669"/>
    <property type="project" value="UniProtKB-SubCell"/>
</dbReference>
<feature type="region of interest" description="Disordered" evidence="5">
    <location>
        <begin position="244"/>
        <end position="278"/>
    </location>
</feature>
<sequence>MAAEGEIEDLSSLRMASTHPRDLLRRFAGEEAAPGESGGVGLGEVELSLGLSLGGCFSQPNREKRPAEMGLGLVRSSSISFLPMDSSSAAAAESPEFPASPAMGILARTCSLPVETEEERRRRKEMQSLKRMEAKRKRSEKRAKERREEEVAPLPPTPPPAPALPEKEELGGKAMAAAVITGWTVGVGKPASQGSIGSQGSSSSVLSDFDSRPGQVLDATRLSNCMEVRSPLSSAVDNAINRAASLPSMGRHGNSSKEEDEPSKRRRTSTGRSNGVKETERNILEEMPCVSTKGDGPNGRRIEGFLYKYRKGEEVRIMCVCHGSFLTPAEFVKHAGGGDVDHPLRHIVVNPNPSGLL</sequence>
<organism evidence="8">
    <name type="scientific">Gladiolus x hybridus</name>
    <dbReference type="NCBI Taxonomy" id="1769200"/>
    <lineage>
        <taxon>Eukaryota</taxon>
        <taxon>Viridiplantae</taxon>
        <taxon>Streptophyta</taxon>
        <taxon>Embryophyta</taxon>
        <taxon>Tracheophyta</taxon>
        <taxon>Spermatophyta</taxon>
        <taxon>Magnoliopsida</taxon>
        <taxon>Liliopsida</taxon>
        <taxon>Asparagales</taxon>
        <taxon>Iridaceae</taxon>
        <taxon>Crocoideae</taxon>
        <taxon>Gladioleae</taxon>
        <taxon>Gladiolus</taxon>
    </lineage>
</organism>
<dbReference type="EMBL" id="KT313762">
    <property type="protein sequence ID" value="ALT06564.1"/>
    <property type="molecule type" value="mRNA"/>
</dbReference>
<feature type="domain" description="Tify" evidence="7">
    <location>
        <begin position="316"/>
        <end position="349"/>
    </location>
</feature>
<evidence type="ECO:0000256" key="1">
    <source>
        <dbReference type="ARBA" id="ARBA00004123"/>
    </source>
</evidence>
<protein>
    <recommendedName>
        <fullName evidence="4">Ninja-family protein</fullName>
    </recommendedName>
    <alternativeName>
        <fullName evidence="4">ABI-binding protein</fullName>
    </alternativeName>
</protein>
<dbReference type="InterPro" id="IPR032308">
    <property type="entry name" value="TDBD"/>
</dbReference>
<dbReference type="AlphaFoldDB" id="A0A0U3A2U0"/>
<evidence type="ECO:0000256" key="5">
    <source>
        <dbReference type="SAM" id="MobiDB-lite"/>
    </source>
</evidence>
<dbReference type="Pfam" id="PF07897">
    <property type="entry name" value="EAR"/>
    <property type="match status" value="1"/>
</dbReference>
<feature type="region of interest" description="Disordered" evidence="5">
    <location>
        <begin position="186"/>
        <end position="211"/>
    </location>
</feature>
<dbReference type="InterPro" id="IPR012463">
    <property type="entry name" value="Ninja_motif"/>
</dbReference>
<feature type="domain" description="Ethylene-responsive binding factor-associated repression" evidence="6">
    <location>
        <begin position="44"/>
        <end position="79"/>
    </location>
</feature>
<dbReference type="InterPro" id="IPR031307">
    <property type="entry name" value="Ninja_fam"/>
</dbReference>
<comment type="similarity">
    <text evidence="2 4">Belongs to the Ninja family.</text>
</comment>
<dbReference type="Pfam" id="PF16136">
    <property type="entry name" value="NLS_NINJA_AFP"/>
    <property type="match status" value="1"/>
</dbReference>
<dbReference type="GO" id="GO:0045892">
    <property type="term" value="P:negative regulation of DNA-templated transcription"/>
    <property type="evidence" value="ECO:0007669"/>
    <property type="project" value="TreeGrafter"/>
</dbReference>
<dbReference type="Pfam" id="PF16135">
    <property type="entry name" value="TDBD"/>
    <property type="match status" value="1"/>
</dbReference>
<reference evidence="8" key="1">
    <citation type="submission" date="2015-07" db="EMBL/GenBank/DDBJ databases">
        <title>A novel ninja family gene, homologous abscisic acid insensitive 5 binding protein in Gladiolus hybridus (GhAFP-like), could reduce the seed dormancy in Arabidopsis.</title>
        <authorList>
            <person name="Wu J."/>
            <person name="Seng S."/>
            <person name="Sui J."/>
            <person name="He J."/>
            <person name="Yi M."/>
        </authorList>
    </citation>
    <scope>NUCLEOTIDE SEQUENCE</scope>
</reference>
<evidence type="ECO:0000256" key="4">
    <source>
        <dbReference type="RuleBase" id="RU369029"/>
    </source>
</evidence>
<feature type="compositionally biased region" description="Pro residues" evidence="5">
    <location>
        <begin position="153"/>
        <end position="163"/>
    </location>
</feature>
<comment type="subcellular location">
    <subcellularLocation>
        <location evidence="1 4">Nucleus</location>
    </subcellularLocation>
</comment>
<proteinExistence type="evidence at transcript level"/>
<accession>A0A0U3A2U0</accession>
<keyword evidence="3 4" id="KW-0539">Nucleus</keyword>
<feature type="region of interest" description="Disordered" evidence="5">
    <location>
        <begin position="114"/>
        <end position="170"/>
    </location>
</feature>
<dbReference type="PANTHER" id="PTHR31413">
    <property type="entry name" value="AFP HOMOLOG 2"/>
    <property type="match status" value="1"/>
</dbReference>
<dbReference type="PANTHER" id="PTHR31413:SF31">
    <property type="entry name" value="NINJA-FAMILY PROTEIN AFP3"/>
    <property type="match status" value="1"/>
</dbReference>
<dbReference type="GO" id="GO:0007165">
    <property type="term" value="P:signal transduction"/>
    <property type="evidence" value="ECO:0007669"/>
    <property type="project" value="InterPro"/>
</dbReference>
<dbReference type="InterPro" id="IPR032310">
    <property type="entry name" value="NLS_NINJA_AFP-like"/>
</dbReference>
<evidence type="ECO:0000313" key="8">
    <source>
        <dbReference type="EMBL" id="ALT06564.1"/>
    </source>
</evidence>
<feature type="compositionally biased region" description="Low complexity" evidence="5">
    <location>
        <begin position="192"/>
        <end position="204"/>
    </location>
</feature>
<comment type="function">
    <text evidence="4">Acts as a negative regulator of abscisic acid (ABA) response.</text>
</comment>
<evidence type="ECO:0000256" key="3">
    <source>
        <dbReference type="ARBA" id="ARBA00023242"/>
    </source>
</evidence>
<evidence type="ECO:0000256" key="2">
    <source>
        <dbReference type="ARBA" id="ARBA00006081"/>
    </source>
</evidence>
<name>A0A0U3A2U0_9ASPA</name>